<feature type="domain" description="DUF1883" evidence="1">
    <location>
        <begin position="1"/>
        <end position="71"/>
    </location>
</feature>
<gene>
    <name evidence="2" type="ORF">XBFM1_1110014</name>
</gene>
<dbReference type="HOGENOM" id="CLU_160692_1_0_6"/>
<dbReference type="RefSeq" id="WP_038222827.1">
    <property type="nucleotide sequence ID" value="NZ_CAWLWD010000100.1"/>
</dbReference>
<dbReference type="Gene3D" id="4.10.1210.10">
    <property type="entry name" value="Atu1913-like"/>
    <property type="match status" value="1"/>
</dbReference>
<dbReference type="SUPFAM" id="SSF141099">
    <property type="entry name" value="Atu1913-like"/>
    <property type="match status" value="1"/>
</dbReference>
<organism evidence="2 3">
    <name type="scientific">Xenorhabdus bovienii str. feltiae Moldova</name>
    <dbReference type="NCBI Taxonomy" id="1398200"/>
    <lineage>
        <taxon>Bacteria</taxon>
        <taxon>Pseudomonadati</taxon>
        <taxon>Pseudomonadota</taxon>
        <taxon>Gammaproteobacteria</taxon>
        <taxon>Enterobacterales</taxon>
        <taxon>Morganellaceae</taxon>
        <taxon>Xenorhabdus</taxon>
    </lineage>
</organism>
<dbReference type="Pfam" id="PF08980">
    <property type="entry name" value="DUF1883"/>
    <property type="match status" value="1"/>
</dbReference>
<sequence>MSYIHSREYLKDGNVVSVQCSHQINVLVMDDNQYSNYRNGRKYRYYGGFYKQFPANIIPPHSGYWNVVLAMPPGYSANIKHTISVLNA</sequence>
<dbReference type="InterPro" id="IPR015073">
    <property type="entry name" value="DUF1883"/>
</dbReference>
<dbReference type="Proteomes" id="UP000028487">
    <property type="component" value="Unassembled WGS sequence"/>
</dbReference>
<proteinExistence type="predicted"/>
<accession>A0A077NPY0</accession>
<dbReference type="InterPro" id="IPR036488">
    <property type="entry name" value="DUF1883-like_sf"/>
</dbReference>
<comment type="caution">
    <text evidence="2">The sequence shown here is derived from an EMBL/GenBank/DDBJ whole genome shotgun (WGS) entry which is preliminary data.</text>
</comment>
<protein>
    <recommendedName>
        <fullName evidence="1">DUF1883 domain-containing protein</fullName>
    </recommendedName>
</protein>
<name>A0A077NPY0_XENBV</name>
<evidence type="ECO:0000259" key="1">
    <source>
        <dbReference type="Pfam" id="PF08980"/>
    </source>
</evidence>
<dbReference type="AlphaFoldDB" id="A0A077NPY0"/>
<reference evidence="2" key="1">
    <citation type="submission" date="2013-07" db="EMBL/GenBank/DDBJ databases">
        <title>Sub-species coevolution in mutualistic symbiosis.</title>
        <authorList>
            <person name="Murfin K."/>
            <person name="Klassen J."/>
            <person name="Lee M."/>
            <person name="Forst S."/>
            <person name="Stock P."/>
            <person name="Goodrich-Blair H."/>
        </authorList>
    </citation>
    <scope>NUCLEOTIDE SEQUENCE [LARGE SCALE GENOMIC DNA]</scope>
    <source>
        <strain evidence="2">Feltiae Moldova</strain>
    </source>
</reference>
<dbReference type="EMBL" id="CBSV010000015">
    <property type="protein sequence ID" value="CDG99726.1"/>
    <property type="molecule type" value="Genomic_DNA"/>
</dbReference>
<evidence type="ECO:0000313" key="3">
    <source>
        <dbReference type="Proteomes" id="UP000028487"/>
    </source>
</evidence>
<evidence type="ECO:0000313" key="2">
    <source>
        <dbReference type="EMBL" id="CDG99726.1"/>
    </source>
</evidence>